<comment type="caution">
    <text evidence="2">The sequence shown here is derived from an EMBL/GenBank/DDBJ whole genome shotgun (WGS) entry which is preliminary data.</text>
</comment>
<gene>
    <name evidence="2" type="ORF">P7K49_013208</name>
</gene>
<evidence type="ECO:0000313" key="2">
    <source>
        <dbReference type="EMBL" id="KAK2108043.1"/>
    </source>
</evidence>
<proteinExistence type="predicted"/>
<evidence type="ECO:0000313" key="3">
    <source>
        <dbReference type="Proteomes" id="UP001266305"/>
    </source>
</evidence>
<dbReference type="InterPro" id="IPR024610">
    <property type="entry name" value="ING_N_histone-binding"/>
</dbReference>
<feature type="domain" description="Inhibitor of growth protein N-terminal histone-binding" evidence="1">
    <location>
        <begin position="24"/>
        <end position="54"/>
    </location>
</feature>
<dbReference type="EMBL" id="JASSZA010000006">
    <property type="protein sequence ID" value="KAK2108043.1"/>
    <property type="molecule type" value="Genomic_DNA"/>
</dbReference>
<dbReference type="Proteomes" id="UP001266305">
    <property type="component" value="Unassembled WGS sequence"/>
</dbReference>
<evidence type="ECO:0000259" key="1">
    <source>
        <dbReference type="Pfam" id="PF12998"/>
    </source>
</evidence>
<sequence>MGRRVFEGIQVSGAAAEPLEQPSVSAAMKIQNAYSKCKEYSDDKVQLAMQTYEMGRAGATALPPTSTPASPATKWTSCPEVGIAKWKSGRGRLMLLEKLQTGEYTSCGTIPVDKHIRRLDADLARFEADLKDKMEGSDFEGSGGRGLKSKSVHFFSVTVNCGVVKSFVIMANH</sequence>
<reference evidence="2 3" key="1">
    <citation type="submission" date="2023-05" db="EMBL/GenBank/DDBJ databases">
        <title>B98-5 Cell Line De Novo Hybrid Assembly: An Optical Mapping Approach.</title>
        <authorList>
            <person name="Kananen K."/>
            <person name="Auerbach J.A."/>
            <person name="Kautto E."/>
            <person name="Blachly J.S."/>
        </authorList>
    </citation>
    <scope>NUCLEOTIDE SEQUENCE [LARGE SCALE GENOMIC DNA]</scope>
    <source>
        <strain evidence="2">B95-8</strain>
        <tissue evidence="2">Cell line</tissue>
    </source>
</reference>
<dbReference type="Pfam" id="PF12998">
    <property type="entry name" value="ING"/>
    <property type="match status" value="1"/>
</dbReference>
<keyword evidence="3" id="KW-1185">Reference proteome</keyword>
<accession>A0ABQ9VFC7</accession>
<organism evidence="2 3">
    <name type="scientific">Saguinus oedipus</name>
    <name type="common">Cotton-top tamarin</name>
    <name type="synonym">Oedipomidas oedipus</name>
    <dbReference type="NCBI Taxonomy" id="9490"/>
    <lineage>
        <taxon>Eukaryota</taxon>
        <taxon>Metazoa</taxon>
        <taxon>Chordata</taxon>
        <taxon>Craniata</taxon>
        <taxon>Vertebrata</taxon>
        <taxon>Euteleostomi</taxon>
        <taxon>Mammalia</taxon>
        <taxon>Eutheria</taxon>
        <taxon>Euarchontoglires</taxon>
        <taxon>Primates</taxon>
        <taxon>Haplorrhini</taxon>
        <taxon>Platyrrhini</taxon>
        <taxon>Cebidae</taxon>
        <taxon>Callitrichinae</taxon>
        <taxon>Saguinus</taxon>
    </lineage>
</organism>
<protein>
    <recommendedName>
        <fullName evidence="1">Inhibitor of growth protein N-terminal histone-binding domain-containing protein</fullName>
    </recommendedName>
</protein>
<name>A0ABQ9VFC7_SAGOE</name>